<feature type="transmembrane region" description="Helical" evidence="1">
    <location>
        <begin position="80"/>
        <end position="101"/>
    </location>
</feature>
<organism evidence="2 3">
    <name type="scientific">Limosilactobacillus pontis</name>
    <dbReference type="NCBI Taxonomy" id="35787"/>
    <lineage>
        <taxon>Bacteria</taxon>
        <taxon>Bacillati</taxon>
        <taxon>Bacillota</taxon>
        <taxon>Bacilli</taxon>
        <taxon>Lactobacillales</taxon>
        <taxon>Lactobacillaceae</taxon>
        <taxon>Limosilactobacillus</taxon>
    </lineage>
</organism>
<dbReference type="PANTHER" id="PTHR40076">
    <property type="entry name" value="MEMBRANE PROTEIN-RELATED"/>
    <property type="match status" value="1"/>
</dbReference>
<dbReference type="AlphaFoldDB" id="A0A2J6NPL0"/>
<dbReference type="InterPro" id="IPR010380">
    <property type="entry name" value="DUF975"/>
</dbReference>
<dbReference type="PANTHER" id="PTHR40076:SF1">
    <property type="entry name" value="MEMBRANE PROTEIN"/>
    <property type="match status" value="1"/>
</dbReference>
<dbReference type="EMBL" id="PNFV01000001">
    <property type="protein sequence ID" value="PMB83254.1"/>
    <property type="molecule type" value="Genomic_DNA"/>
</dbReference>
<accession>A0A2J6NPL0</accession>
<feature type="transmembrane region" description="Helical" evidence="1">
    <location>
        <begin position="195"/>
        <end position="219"/>
    </location>
</feature>
<feature type="transmembrane region" description="Helical" evidence="1">
    <location>
        <begin position="30"/>
        <end position="51"/>
    </location>
</feature>
<protein>
    <recommendedName>
        <fullName evidence="4">DUF975 family protein</fullName>
    </recommendedName>
</protein>
<evidence type="ECO:0000313" key="2">
    <source>
        <dbReference type="EMBL" id="PMB83254.1"/>
    </source>
</evidence>
<dbReference type="Pfam" id="PF06161">
    <property type="entry name" value="DUF975"/>
    <property type="match status" value="1"/>
</dbReference>
<feature type="transmembrane region" description="Helical" evidence="1">
    <location>
        <begin position="122"/>
        <end position="150"/>
    </location>
</feature>
<evidence type="ECO:0008006" key="4">
    <source>
        <dbReference type="Google" id="ProtNLM"/>
    </source>
</evidence>
<evidence type="ECO:0000313" key="3">
    <source>
        <dbReference type="Proteomes" id="UP000239920"/>
    </source>
</evidence>
<dbReference type="OrthoDB" id="9784844at2"/>
<name>A0A2J6NPL0_9LACO</name>
<dbReference type="RefSeq" id="WP_104687814.1">
    <property type="nucleotide sequence ID" value="NZ_JBKTHY010000004.1"/>
</dbReference>
<sequence length="249" mass="27991">MKTRTQLKAEARSLLAGNWLTAIKLNIVQVVCQVITGVVITGVIAGLTYYLTKVSPTLPGDFTTSAGSNGSASGNSGQSFIGDLITTYLLLSVDFALIDWIRTKVPTRSPFKAAFQTISGKYILPVFVLYVIQRVLVFLWSLLLIIPGIIKTFSYSQTFYIYKDVKEQGGDTERSYFDYVTMSRQLMNGHKWELFVLRLSFLGWDILGVLTAGIGFIWITPYKQMTYMNYYVSLVGDHYHEWGNRPADA</sequence>
<evidence type="ECO:0000256" key="1">
    <source>
        <dbReference type="SAM" id="Phobius"/>
    </source>
</evidence>
<comment type="caution">
    <text evidence="2">The sequence shown here is derived from an EMBL/GenBank/DDBJ whole genome shotgun (WGS) entry which is preliminary data.</text>
</comment>
<keyword evidence="1" id="KW-0472">Membrane</keyword>
<keyword evidence="1" id="KW-0812">Transmembrane</keyword>
<proteinExistence type="predicted"/>
<dbReference type="Proteomes" id="UP000239920">
    <property type="component" value="Unassembled WGS sequence"/>
</dbReference>
<gene>
    <name evidence="2" type="ORF">CK797_00175</name>
</gene>
<keyword evidence="1" id="KW-1133">Transmembrane helix</keyword>
<reference evidence="2 3" key="1">
    <citation type="submission" date="2017-09" db="EMBL/GenBank/DDBJ databases">
        <title>Bacterial strain isolated from the female urinary microbiota.</title>
        <authorList>
            <person name="Thomas-White K."/>
            <person name="Kumar N."/>
            <person name="Forster S."/>
            <person name="Putonti C."/>
            <person name="Lawley T."/>
            <person name="Wolfe A.J."/>
        </authorList>
    </citation>
    <scope>NUCLEOTIDE SEQUENCE [LARGE SCALE GENOMIC DNA]</scope>
    <source>
        <strain evidence="2 3">UMB0683</strain>
    </source>
</reference>